<dbReference type="SUPFAM" id="SSF53633">
    <property type="entry name" value="Carbamate kinase-like"/>
    <property type="match status" value="1"/>
</dbReference>
<sequence>MSMQHLHLRDRRGYLGVWEMAQVQAEFGRGRYRADTMSWRPGETAWTSLGRRWSPRMTPWLPVLGALALFGCLVLGVALPLWGFHIPGRLPLPLAWHLSLFAVSLILTATVLGIAIKRDPGYGPSRAWTSVWLLILALPLIAALLYQVVSNDRARHEDPDARMVLSADRRVLSIDGSIAANFIDDFKAAMARAPHLQRIDIRSGGGLVGDALEVAKIIRARDLVVRVDDYCASACSLLWAASPERELGLRGSIGLHQNRMLGNAPKEWRESALAQGDAQSRAILLRAGFGPGLLSKRSHTPPTSMAWIDATELVESGVSVRILDAHGKPATPAAIAMAGALHQMGASDASWRTYLAYAAKQPDQVLQRAPSIRQALLAKDKDIAVAWLGRLYADMTAFAFGRSTDADMLRWGKDVSALWDDTVRTQDKAQCNTLLDNGERPQSEQTRARVRDLLADLIARTAVQAPQRAVSDAEEQATRLRYNTLFWTALASQPRPVEWTTWSQPQRCKVSAQLYQEALSLPPAQAAAALRALRIIHFD</sequence>
<dbReference type="Proteomes" id="UP000077659">
    <property type="component" value="Unassembled WGS sequence"/>
</dbReference>
<dbReference type="InterPro" id="IPR029045">
    <property type="entry name" value="ClpP/crotonase-like_dom_sf"/>
</dbReference>
<gene>
    <name evidence="2" type="ORF">A7D17_18740</name>
</gene>
<evidence type="ECO:0000313" key="2">
    <source>
        <dbReference type="EMBL" id="OAG67234.1"/>
    </source>
</evidence>
<proteinExistence type="predicted"/>
<dbReference type="InterPro" id="IPR036393">
    <property type="entry name" value="AceGlu_kinase-like_sf"/>
</dbReference>
<organism evidence="2 3">
    <name type="scientific">Xanthomonas floridensis</name>
    <dbReference type="NCBI Taxonomy" id="1843580"/>
    <lineage>
        <taxon>Bacteria</taxon>
        <taxon>Pseudomonadati</taxon>
        <taxon>Pseudomonadota</taxon>
        <taxon>Gammaproteobacteria</taxon>
        <taxon>Lysobacterales</taxon>
        <taxon>Lysobacteraceae</taxon>
        <taxon>Xanthomonas</taxon>
    </lineage>
</organism>
<dbReference type="SUPFAM" id="SSF52096">
    <property type="entry name" value="ClpP/crotonase"/>
    <property type="match status" value="1"/>
</dbReference>
<keyword evidence="1" id="KW-1133">Transmembrane helix</keyword>
<protein>
    <recommendedName>
        <fullName evidence="4">GYF domain-containing protein</fullName>
    </recommendedName>
</protein>
<accession>A0A1A9M9L9</accession>
<evidence type="ECO:0000313" key="3">
    <source>
        <dbReference type="Proteomes" id="UP000077659"/>
    </source>
</evidence>
<dbReference type="AlphaFoldDB" id="A0A1A9M9L9"/>
<dbReference type="STRING" id="1843580.A7D17_18740"/>
<keyword evidence="1" id="KW-0812">Transmembrane</keyword>
<dbReference type="OrthoDB" id="6008141at2"/>
<dbReference type="EMBL" id="LXNG01000019">
    <property type="protein sequence ID" value="OAG67234.1"/>
    <property type="molecule type" value="Genomic_DNA"/>
</dbReference>
<feature type="transmembrane region" description="Helical" evidence="1">
    <location>
        <begin position="128"/>
        <end position="149"/>
    </location>
</feature>
<keyword evidence="1" id="KW-0472">Membrane</keyword>
<name>A0A1A9M9L9_9XANT</name>
<comment type="caution">
    <text evidence="2">The sequence shown here is derived from an EMBL/GenBank/DDBJ whole genome shotgun (WGS) entry which is preliminary data.</text>
</comment>
<feature type="transmembrane region" description="Helical" evidence="1">
    <location>
        <begin position="94"/>
        <end position="116"/>
    </location>
</feature>
<reference evidence="2 3" key="1">
    <citation type="submission" date="2016-05" db="EMBL/GenBank/DDBJ databases">
        <title>Pathogenic, phenotypic and molecular characterisation of Xanthomonas nasturtii sp. nov. and Xanthomonas floridensis sp. nov., new species of Xanthomonas associated with watercress production in Florida.</title>
        <authorList>
            <person name="Vicente J.G."/>
            <person name="Rothwell S."/>
            <person name="Holub E.B."/>
            <person name="Studholme D.J."/>
        </authorList>
    </citation>
    <scope>NUCLEOTIDE SEQUENCE [LARGE SCALE GENOMIC DNA]</scope>
    <source>
        <strain evidence="2 3">WHRI 8848</strain>
    </source>
</reference>
<evidence type="ECO:0000256" key="1">
    <source>
        <dbReference type="SAM" id="Phobius"/>
    </source>
</evidence>
<evidence type="ECO:0008006" key="4">
    <source>
        <dbReference type="Google" id="ProtNLM"/>
    </source>
</evidence>
<dbReference type="Gene3D" id="3.90.226.10">
    <property type="entry name" value="2-enoyl-CoA Hydratase, Chain A, domain 1"/>
    <property type="match status" value="1"/>
</dbReference>
<feature type="transmembrane region" description="Helical" evidence="1">
    <location>
        <begin position="60"/>
        <end position="82"/>
    </location>
</feature>